<keyword evidence="1" id="KW-0378">Hydrolase</keyword>
<evidence type="ECO:0000313" key="3">
    <source>
        <dbReference type="EMBL" id="GHB95107.1"/>
    </source>
</evidence>
<dbReference type="SUPFAM" id="SSF55874">
    <property type="entry name" value="ATPase domain of HSP90 chaperone/DNA topoisomerase II/histidine kinase"/>
    <property type="match status" value="1"/>
</dbReference>
<evidence type="ECO:0000313" key="4">
    <source>
        <dbReference type="Proteomes" id="UP000642829"/>
    </source>
</evidence>
<comment type="caution">
    <text evidence="3">The sequence shown here is derived from an EMBL/GenBank/DDBJ whole genome shotgun (WGS) entry which is preliminary data.</text>
</comment>
<dbReference type="SMART" id="SM00331">
    <property type="entry name" value="PP2C_SIG"/>
    <property type="match status" value="1"/>
</dbReference>
<dbReference type="InterPro" id="IPR052016">
    <property type="entry name" value="Bact_Sigma-Reg"/>
</dbReference>
<evidence type="ECO:0000259" key="2">
    <source>
        <dbReference type="SMART" id="SM00331"/>
    </source>
</evidence>
<dbReference type="Pfam" id="PF07228">
    <property type="entry name" value="SpoIIE"/>
    <property type="match status" value="1"/>
</dbReference>
<dbReference type="EMBL" id="BMXG01000004">
    <property type="protein sequence ID" value="GHB95107.1"/>
    <property type="molecule type" value="Genomic_DNA"/>
</dbReference>
<dbReference type="PANTHER" id="PTHR43156:SF2">
    <property type="entry name" value="STAGE II SPORULATION PROTEIN E"/>
    <property type="match status" value="1"/>
</dbReference>
<dbReference type="InterPro" id="IPR036457">
    <property type="entry name" value="PPM-type-like_dom_sf"/>
</dbReference>
<name>A0A8J3DAG7_9BACT</name>
<dbReference type="CDD" id="cd16936">
    <property type="entry name" value="HATPase_RsbW-like"/>
    <property type="match status" value="1"/>
</dbReference>
<gene>
    <name evidence="3" type="ORF">GCM10007047_08420</name>
</gene>
<dbReference type="InterPro" id="IPR029016">
    <property type="entry name" value="GAF-like_dom_sf"/>
</dbReference>
<reference evidence="3" key="1">
    <citation type="journal article" date="2014" name="Int. J. Syst. Evol. Microbiol.">
        <title>Complete genome sequence of Corynebacterium casei LMG S-19264T (=DSM 44701T), isolated from a smear-ripened cheese.</title>
        <authorList>
            <consortium name="US DOE Joint Genome Institute (JGI-PGF)"/>
            <person name="Walter F."/>
            <person name="Albersmeier A."/>
            <person name="Kalinowski J."/>
            <person name="Ruckert C."/>
        </authorList>
    </citation>
    <scope>NUCLEOTIDE SEQUENCE</scope>
    <source>
        <strain evidence="3">KCTC 12870</strain>
    </source>
</reference>
<proteinExistence type="predicted"/>
<dbReference type="Gene3D" id="3.30.450.40">
    <property type="match status" value="1"/>
</dbReference>
<dbReference type="Proteomes" id="UP000642829">
    <property type="component" value="Unassembled WGS sequence"/>
</dbReference>
<keyword evidence="4" id="KW-1185">Reference proteome</keyword>
<dbReference type="InterPro" id="IPR001932">
    <property type="entry name" value="PPM-type_phosphatase-like_dom"/>
</dbReference>
<dbReference type="PANTHER" id="PTHR43156">
    <property type="entry name" value="STAGE II SPORULATION PROTEIN E-RELATED"/>
    <property type="match status" value="1"/>
</dbReference>
<dbReference type="SUPFAM" id="SSF55781">
    <property type="entry name" value="GAF domain-like"/>
    <property type="match status" value="1"/>
</dbReference>
<evidence type="ECO:0000256" key="1">
    <source>
        <dbReference type="ARBA" id="ARBA00022801"/>
    </source>
</evidence>
<feature type="domain" description="PPM-type phosphatase" evidence="2">
    <location>
        <begin position="344"/>
        <end position="558"/>
    </location>
</feature>
<dbReference type="GO" id="GO:0016791">
    <property type="term" value="F:phosphatase activity"/>
    <property type="evidence" value="ECO:0007669"/>
    <property type="project" value="TreeGrafter"/>
</dbReference>
<reference evidence="3" key="2">
    <citation type="submission" date="2020-09" db="EMBL/GenBank/DDBJ databases">
        <authorList>
            <person name="Sun Q."/>
            <person name="Kim S."/>
        </authorList>
    </citation>
    <scope>NUCLEOTIDE SEQUENCE</scope>
    <source>
        <strain evidence="3">KCTC 12870</strain>
    </source>
</reference>
<organism evidence="3 4">
    <name type="scientific">Cerasicoccus arenae</name>
    <dbReference type="NCBI Taxonomy" id="424488"/>
    <lineage>
        <taxon>Bacteria</taxon>
        <taxon>Pseudomonadati</taxon>
        <taxon>Verrucomicrobiota</taxon>
        <taxon>Opitutia</taxon>
        <taxon>Puniceicoccales</taxon>
        <taxon>Cerasicoccaceae</taxon>
        <taxon>Cerasicoccus</taxon>
    </lineage>
</organism>
<sequence length="559" mass="62306">MIGALSGQRYLVPARLGEVNALREHFSLFLADMGLPPMEINDWQLALTEIFANAVTHGCQENAKTLISVSWESFEREISLSVIDPGNGPPKEVIREPRLPSETATHGRGLYIVHKLVDRFEHWQSSTGYCCKITRRHDDMNEAHSSEALMDKAMTELSTCYESLAAFYRLGEALVESETVVDFLKQAVADIQGVAPHNFCRIYLGEVIQSALLAELALSHVAFAVPADSLRIQFVMEQEEEYSWTETGRADDPNLDNFRSGIICPVIAAGRVCGALMLANHNAKMELNAAVRHTVRTFADLIGIAVMNASNAQIRDRENKALRELEIASEMQDKLLPLPSFTSGEGWSAFVRRRSAQEVSGDHVEICETRGGDIIFCMIDVMGKGVPAAFLAAMFRTALHISVTFQYSLVGLMMALNRTLCRELEDMTMFATCAIARVPKNLRKIEIVNAGHCPVLGCIGEGEHFSVEPSGPPLGLFKDSEYSAERFSLSGPARVLMVTDGLFEWARDGEIWGWKNFTEFLMPLQKESPETIWKLLRKEIDGAHVPANDDQTFLYWQKL</sequence>
<dbReference type="InterPro" id="IPR003594">
    <property type="entry name" value="HATPase_dom"/>
</dbReference>
<dbReference type="AlphaFoldDB" id="A0A8J3DAG7"/>
<dbReference type="Gene3D" id="3.60.40.10">
    <property type="entry name" value="PPM-type phosphatase domain"/>
    <property type="match status" value="1"/>
</dbReference>
<dbReference type="SUPFAM" id="SSF81606">
    <property type="entry name" value="PP2C-like"/>
    <property type="match status" value="1"/>
</dbReference>
<dbReference type="Pfam" id="PF13581">
    <property type="entry name" value="HATPase_c_2"/>
    <property type="match status" value="1"/>
</dbReference>
<dbReference type="Gene3D" id="3.30.565.10">
    <property type="entry name" value="Histidine kinase-like ATPase, C-terminal domain"/>
    <property type="match status" value="1"/>
</dbReference>
<dbReference type="InterPro" id="IPR036890">
    <property type="entry name" value="HATPase_C_sf"/>
</dbReference>
<protein>
    <recommendedName>
        <fullName evidence="2">PPM-type phosphatase domain-containing protein</fullName>
    </recommendedName>
</protein>
<accession>A0A8J3DAG7</accession>